<dbReference type="GO" id="GO:0070180">
    <property type="term" value="F:large ribosomal subunit rRNA binding"/>
    <property type="evidence" value="ECO:0007669"/>
    <property type="project" value="TreeGrafter"/>
</dbReference>
<evidence type="ECO:0000313" key="7">
    <source>
        <dbReference type="Proteomes" id="UP000822688"/>
    </source>
</evidence>
<dbReference type="HAMAP" id="MF_01367">
    <property type="entry name" value="Ribosomal_uL14"/>
    <property type="match status" value="1"/>
</dbReference>
<keyword evidence="4 5" id="KW-0687">Ribonucleoprotein</keyword>
<dbReference type="SMART" id="SM01374">
    <property type="entry name" value="Ribosomal_L14"/>
    <property type="match status" value="1"/>
</dbReference>
<dbReference type="GO" id="GO:0003735">
    <property type="term" value="F:structural constituent of ribosome"/>
    <property type="evidence" value="ECO:0007669"/>
    <property type="project" value="InterPro"/>
</dbReference>
<dbReference type="OrthoDB" id="274765at2759"/>
<keyword evidence="2" id="KW-0694">RNA-binding</keyword>
<organism evidence="6 7">
    <name type="scientific">Ceratodon purpureus</name>
    <name type="common">Fire moss</name>
    <name type="synonym">Dicranum purpureum</name>
    <dbReference type="NCBI Taxonomy" id="3225"/>
    <lineage>
        <taxon>Eukaryota</taxon>
        <taxon>Viridiplantae</taxon>
        <taxon>Streptophyta</taxon>
        <taxon>Embryophyta</taxon>
        <taxon>Bryophyta</taxon>
        <taxon>Bryophytina</taxon>
        <taxon>Bryopsida</taxon>
        <taxon>Dicranidae</taxon>
        <taxon>Pseudoditrichales</taxon>
        <taxon>Ditrichaceae</taxon>
        <taxon>Ceratodon</taxon>
    </lineage>
</organism>
<dbReference type="Proteomes" id="UP000822688">
    <property type="component" value="Chromosome 6"/>
</dbReference>
<dbReference type="GO" id="GO:0005762">
    <property type="term" value="C:mitochondrial large ribosomal subunit"/>
    <property type="evidence" value="ECO:0007669"/>
    <property type="project" value="TreeGrafter"/>
</dbReference>
<dbReference type="InterPro" id="IPR005745">
    <property type="entry name" value="Ribosomal_uL14_bac-type"/>
</dbReference>
<evidence type="ECO:0000256" key="1">
    <source>
        <dbReference type="ARBA" id="ARBA00010745"/>
    </source>
</evidence>
<evidence type="ECO:0008006" key="8">
    <source>
        <dbReference type="Google" id="ProtNLM"/>
    </source>
</evidence>
<dbReference type="NCBIfam" id="TIGR01067">
    <property type="entry name" value="rplN_bact"/>
    <property type="match status" value="1"/>
</dbReference>
<dbReference type="Gene3D" id="2.40.150.20">
    <property type="entry name" value="Ribosomal protein L14"/>
    <property type="match status" value="1"/>
</dbReference>
<gene>
    <name evidence="6" type="ORF">KC19_6G029400</name>
</gene>
<reference evidence="6 7" key="1">
    <citation type="submission" date="2020-06" db="EMBL/GenBank/DDBJ databases">
        <title>WGS assembly of Ceratodon purpureus strain R40.</title>
        <authorList>
            <person name="Carey S.B."/>
            <person name="Jenkins J."/>
            <person name="Shu S."/>
            <person name="Lovell J.T."/>
            <person name="Sreedasyam A."/>
            <person name="Maumus F."/>
            <person name="Tiley G.P."/>
            <person name="Fernandez-Pozo N."/>
            <person name="Barry K."/>
            <person name="Chen C."/>
            <person name="Wang M."/>
            <person name="Lipzen A."/>
            <person name="Daum C."/>
            <person name="Saski C.A."/>
            <person name="Payton A.C."/>
            <person name="Mcbreen J.C."/>
            <person name="Conrad R.E."/>
            <person name="Kollar L.M."/>
            <person name="Olsson S."/>
            <person name="Huttunen S."/>
            <person name="Landis J.B."/>
            <person name="Wickett N.J."/>
            <person name="Johnson M.G."/>
            <person name="Rensing S.A."/>
            <person name="Grimwood J."/>
            <person name="Schmutz J."/>
            <person name="Mcdaniel S.F."/>
        </authorList>
    </citation>
    <scope>NUCLEOTIDE SEQUENCE [LARGE SCALE GENOMIC DNA]</scope>
    <source>
        <strain evidence="6 7">R40</strain>
    </source>
</reference>
<dbReference type="PANTHER" id="PTHR11761:SF3">
    <property type="entry name" value="LARGE RIBOSOMAL SUBUNIT PROTEIN UL14M"/>
    <property type="match status" value="1"/>
</dbReference>
<protein>
    <recommendedName>
        <fullName evidence="8">50S ribosomal protein L14</fullName>
    </recommendedName>
</protein>
<dbReference type="PANTHER" id="PTHR11761">
    <property type="entry name" value="50S/60S RIBOSOMAL PROTEIN L14/L23"/>
    <property type="match status" value="1"/>
</dbReference>
<name>A0A8T0H9I5_CERPU</name>
<dbReference type="InterPro" id="IPR036853">
    <property type="entry name" value="Ribosomal_uL14_sf"/>
</dbReference>
<dbReference type="AlphaFoldDB" id="A0A8T0H9I5"/>
<keyword evidence="3 5" id="KW-0689">Ribosomal protein</keyword>
<evidence type="ECO:0000313" key="6">
    <source>
        <dbReference type="EMBL" id="KAG0568566.1"/>
    </source>
</evidence>
<evidence type="ECO:0000256" key="3">
    <source>
        <dbReference type="ARBA" id="ARBA00022980"/>
    </source>
</evidence>
<dbReference type="Pfam" id="PF00238">
    <property type="entry name" value="Ribosomal_L14"/>
    <property type="match status" value="1"/>
</dbReference>
<dbReference type="EMBL" id="CM026427">
    <property type="protein sequence ID" value="KAG0568566.1"/>
    <property type="molecule type" value="Genomic_DNA"/>
</dbReference>
<evidence type="ECO:0000256" key="5">
    <source>
        <dbReference type="RuleBase" id="RU003949"/>
    </source>
</evidence>
<dbReference type="CDD" id="cd00337">
    <property type="entry name" value="Ribosomal_uL14"/>
    <property type="match status" value="1"/>
</dbReference>
<comment type="caution">
    <text evidence="6">The sequence shown here is derived from an EMBL/GenBank/DDBJ whole genome shotgun (WGS) entry which is preliminary data.</text>
</comment>
<keyword evidence="7" id="KW-1185">Reference proteome</keyword>
<sequence length="167" mass="18133">MAMVTRSHLPRMLRTAAHHLTCPCPCPSPSPASSSASANTLFQQCRSFVQMRTRLEVADNSGAKRVSCIKVLGGGKHGKLGDLIIASVKDAVPRGKVKKGEVVNCVIVRAAMHRQRSDGSEIRFDKNAVVIVNKQGEPIGTRIFGPVPHELRSKNFMKILTLADHVT</sequence>
<comment type="similarity">
    <text evidence="1 5">Belongs to the universal ribosomal protein uL14 family.</text>
</comment>
<proteinExistence type="inferred from homology"/>
<dbReference type="SUPFAM" id="SSF50193">
    <property type="entry name" value="Ribosomal protein L14"/>
    <property type="match status" value="1"/>
</dbReference>
<evidence type="ECO:0000256" key="2">
    <source>
        <dbReference type="ARBA" id="ARBA00022884"/>
    </source>
</evidence>
<dbReference type="InterPro" id="IPR000218">
    <property type="entry name" value="Ribosomal_uL14"/>
</dbReference>
<dbReference type="GO" id="GO:0006412">
    <property type="term" value="P:translation"/>
    <property type="evidence" value="ECO:0007669"/>
    <property type="project" value="InterPro"/>
</dbReference>
<accession>A0A8T0H9I5</accession>
<evidence type="ECO:0000256" key="4">
    <source>
        <dbReference type="ARBA" id="ARBA00023274"/>
    </source>
</evidence>